<gene>
    <name evidence="1" type="ORF">GCM10014713_02860</name>
</gene>
<organism evidence="1 2">
    <name type="scientific">Streptomyces purpureus</name>
    <dbReference type="NCBI Taxonomy" id="1951"/>
    <lineage>
        <taxon>Bacteria</taxon>
        <taxon>Bacillati</taxon>
        <taxon>Actinomycetota</taxon>
        <taxon>Actinomycetes</taxon>
        <taxon>Kitasatosporales</taxon>
        <taxon>Streptomycetaceae</taxon>
        <taxon>Streptomyces</taxon>
    </lineage>
</organism>
<proteinExistence type="predicted"/>
<dbReference type="AlphaFoldDB" id="A0A918GW38"/>
<reference evidence="1" key="1">
    <citation type="journal article" date="2014" name="Int. J. Syst. Evol. Microbiol.">
        <title>Complete genome sequence of Corynebacterium casei LMG S-19264T (=DSM 44701T), isolated from a smear-ripened cheese.</title>
        <authorList>
            <consortium name="US DOE Joint Genome Institute (JGI-PGF)"/>
            <person name="Walter F."/>
            <person name="Albersmeier A."/>
            <person name="Kalinowski J."/>
            <person name="Ruckert C."/>
        </authorList>
    </citation>
    <scope>NUCLEOTIDE SEQUENCE</scope>
    <source>
        <strain evidence="1">JCM 3172</strain>
    </source>
</reference>
<keyword evidence="2" id="KW-1185">Reference proteome</keyword>
<evidence type="ECO:0000313" key="2">
    <source>
        <dbReference type="Proteomes" id="UP000619486"/>
    </source>
</evidence>
<dbReference type="EMBL" id="BMQQ01000001">
    <property type="protein sequence ID" value="GGT13731.1"/>
    <property type="molecule type" value="Genomic_DNA"/>
</dbReference>
<comment type="caution">
    <text evidence="1">The sequence shown here is derived from an EMBL/GenBank/DDBJ whole genome shotgun (WGS) entry which is preliminary data.</text>
</comment>
<name>A0A918GW38_9ACTN</name>
<reference evidence="1" key="2">
    <citation type="submission" date="2020-09" db="EMBL/GenBank/DDBJ databases">
        <authorList>
            <person name="Sun Q."/>
            <person name="Ohkuma M."/>
        </authorList>
    </citation>
    <scope>NUCLEOTIDE SEQUENCE</scope>
    <source>
        <strain evidence="1">JCM 3172</strain>
    </source>
</reference>
<dbReference type="RefSeq" id="WP_019890930.1">
    <property type="nucleotide sequence ID" value="NZ_BMQQ01000001.1"/>
</dbReference>
<sequence>MNKKYLVLPAVLVVAAAVVTAVSLWPTEARKQRGQNLCLGMLTQKTAGLLQDGKGGAVRVIEDDSSGATAKSADPVFDTTCFVNRENSGSEGKGGMRLMYTLDVRSTSTLHDAPEGSTLVGAGRTGWVGQRQSEVQLPGGCAKKMRRPDAEYITVTLKISPVAIVGRDWNYASLMKDSRTTILEAVENLTKQYDCAA</sequence>
<evidence type="ECO:0000313" key="1">
    <source>
        <dbReference type="EMBL" id="GGT13731.1"/>
    </source>
</evidence>
<accession>A0A918GW38</accession>
<protein>
    <submittedName>
        <fullName evidence="1">Uncharacterized protein</fullName>
    </submittedName>
</protein>
<dbReference type="Proteomes" id="UP000619486">
    <property type="component" value="Unassembled WGS sequence"/>
</dbReference>